<accession>Q23NI2</accession>
<gene>
    <name evidence="1" type="ORF">TTHERM_00753380</name>
</gene>
<evidence type="ECO:0000313" key="2">
    <source>
        <dbReference type="Proteomes" id="UP000009168"/>
    </source>
</evidence>
<dbReference type="RefSeq" id="XP_001018337.2">
    <property type="nucleotide sequence ID" value="XM_001018337.2"/>
</dbReference>
<name>Q23NI2_TETTS</name>
<dbReference type="InParanoid" id="Q23NI2"/>
<dbReference type="AlphaFoldDB" id="Q23NI2"/>
<keyword evidence="2" id="KW-1185">Reference proteome</keyword>
<evidence type="ECO:0000313" key="1">
    <source>
        <dbReference type="EMBL" id="EAR98092.2"/>
    </source>
</evidence>
<protein>
    <submittedName>
        <fullName evidence="1">Uncharacterized protein</fullName>
    </submittedName>
</protein>
<dbReference type="EMBL" id="GG662655">
    <property type="protein sequence ID" value="EAR98092.2"/>
    <property type="molecule type" value="Genomic_DNA"/>
</dbReference>
<dbReference type="GeneID" id="7846501"/>
<organism evidence="1 2">
    <name type="scientific">Tetrahymena thermophila (strain SB210)</name>
    <dbReference type="NCBI Taxonomy" id="312017"/>
    <lineage>
        <taxon>Eukaryota</taxon>
        <taxon>Sar</taxon>
        <taxon>Alveolata</taxon>
        <taxon>Ciliophora</taxon>
        <taxon>Intramacronucleata</taxon>
        <taxon>Oligohymenophorea</taxon>
        <taxon>Hymenostomatida</taxon>
        <taxon>Tetrahymenina</taxon>
        <taxon>Tetrahymenidae</taxon>
        <taxon>Tetrahymena</taxon>
    </lineage>
</organism>
<reference evidence="2" key="1">
    <citation type="journal article" date="2006" name="PLoS Biol.">
        <title>Macronuclear genome sequence of the ciliate Tetrahymena thermophila, a model eukaryote.</title>
        <authorList>
            <person name="Eisen J.A."/>
            <person name="Coyne R.S."/>
            <person name="Wu M."/>
            <person name="Wu D."/>
            <person name="Thiagarajan M."/>
            <person name="Wortman J.R."/>
            <person name="Badger J.H."/>
            <person name="Ren Q."/>
            <person name="Amedeo P."/>
            <person name="Jones K.M."/>
            <person name="Tallon L.J."/>
            <person name="Delcher A.L."/>
            <person name="Salzberg S.L."/>
            <person name="Silva J.C."/>
            <person name="Haas B.J."/>
            <person name="Majoros W.H."/>
            <person name="Farzad M."/>
            <person name="Carlton J.M."/>
            <person name="Smith R.K. Jr."/>
            <person name="Garg J."/>
            <person name="Pearlman R.E."/>
            <person name="Karrer K.M."/>
            <person name="Sun L."/>
            <person name="Manning G."/>
            <person name="Elde N.C."/>
            <person name="Turkewitz A.P."/>
            <person name="Asai D.J."/>
            <person name="Wilkes D.E."/>
            <person name="Wang Y."/>
            <person name="Cai H."/>
            <person name="Collins K."/>
            <person name="Stewart B.A."/>
            <person name="Lee S.R."/>
            <person name="Wilamowska K."/>
            <person name="Weinberg Z."/>
            <person name="Ruzzo W.L."/>
            <person name="Wloga D."/>
            <person name="Gaertig J."/>
            <person name="Frankel J."/>
            <person name="Tsao C.-C."/>
            <person name="Gorovsky M.A."/>
            <person name="Keeling P.J."/>
            <person name="Waller R.F."/>
            <person name="Patron N.J."/>
            <person name="Cherry J.M."/>
            <person name="Stover N.A."/>
            <person name="Krieger C.J."/>
            <person name="del Toro C."/>
            <person name="Ryder H.F."/>
            <person name="Williamson S.C."/>
            <person name="Barbeau R.A."/>
            <person name="Hamilton E.P."/>
            <person name="Orias E."/>
        </authorList>
    </citation>
    <scope>NUCLEOTIDE SEQUENCE [LARGE SCALE GENOMIC DNA]</scope>
    <source>
        <strain evidence="2">SB210</strain>
    </source>
</reference>
<dbReference type="HOGENOM" id="CLU_058738_0_0_1"/>
<dbReference type="Proteomes" id="UP000009168">
    <property type="component" value="Unassembled WGS sequence"/>
</dbReference>
<sequence>MSETTFLKNKKGEDMIVNNKKLLKQIEYNFQLIKEIALPNIFQIAGDITINIDSFLNQDYLFTNFSVNEFITAKYVKMYREQQVIDIQMDTDIQVRNDMSLPLELLKRSQRQDLFYLANVIEEFQKTLNEKKKLNLDLQSEEPIQQTTCQLEPLSEQICDEFNGWDFEKSVEKAEKVINNIKEQMKNSDIHYSYVLSKGNKFDQSIYRVGNSMQILKDFMCLNNDQIAYIANRKPTLFYFKHQHQLISYLINRIKTQIMFLKNDKKYLDQYRNEPKLLSENTINISSVDNLVVEVQIQTYLYILSNYQNQVDDILWLTIQKPIRDQSPSEVLKGLRNLKKYLNEQQQNTKLNPFYNGQLYTDVLYDAQSEIFRDKFYSIIDNNLYHQVLDNF</sequence>
<dbReference type="KEGG" id="tet:TTHERM_00753380"/>
<proteinExistence type="predicted"/>